<proteinExistence type="inferred from homology"/>
<evidence type="ECO:0000256" key="2">
    <source>
        <dbReference type="ARBA" id="ARBA00022448"/>
    </source>
</evidence>
<dbReference type="GO" id="GO:0005524">
    <property type="term" value="F:ATP binding"/>
    <property type="evidence" value="ECO:0007669"/>
    <property type="project" value="UniProtKB-KW"/>
</dbReference>
<dbReference type="InterPro" id="IPR027417">
    <property type="entry name" value="P-loop_NTPase"/>
</dbReference>
<dbReference type="PROSITE" id="PS50893">
    <property type="entry name" value="ABC_TRANSPORTER_2"/>
    <property type="match status" value="1"/>
</dbReference>
<dbReference type="PANTHER" id="PTHR42788:SF19">
    <property type="entry name" value="ALIPHATIC SULFONATES IMPORT ATP-BINDING PROTEIN SSUB 2"/>
    <property type="match status" value="1"/>
</dbReference>
<evidence type="ECO:0000256" key="3">
    <source>
        <dbReference type="ARBA" id="ARBA00022741"/>
    </source>
</evidence>
<dbReference type="Pfam" id="PF00005">
    <property type="entry name" value="ABC_tran"/>
    <property type="match status" value="1"/>
</dbReference>
<protein>
    <submittedName>
        <fullName evidence="6">ATP-binding cassette domain-containing protein</fullName>
    </submittedName>
</protein>
<dbReference type="PANTHER" id="PTHR42788">
    <property type="entry name" value="TAURINE IMPORT ATP-BINDING PROTEIN-RELATED"/>
    <property type="match status" value="1"/>
</dbReference>
<dbReference type="EMBL" id="VUKA01000003">
    <property type="protein sequence ID" value="KAA2213520.1"/>
    <property type="molecule type" value="Genomic_DNA"/>
</dbReference>
<dbReference type="SUPFAM" id="SSF52540">
    <property type="entry name" value="P-loop containing nucleoside triphosphate hydrolases"/>
    <property type="match status" value="1"/>
</dbReference>
<name>A0A5B2TIB0_9PROT</name>
<keyword evidence="3" id="KW-0547">Nucleotide-binding</keyword>
<dbReference type="InterPro" id="IPR003439">
    <property type="entry name" value="ABC_transporter-like_ATP-bd"/>
</dbReference>
<gene>
    <name evidence="6" type="ORF">F0Q34_09810</name>
</gene>
<dbReference type="SMART" id="SM00382">
    <property type="entry name" value="AAA"/>
    <property type="match status" value="1"/>
</dbReference>
<dbReference type="InterPro" id="IPR003593">
    <property type="entry name" value="AAA+_ATPase"/>
</dbReference>
<evidence type="ECO:0000256" key="1">
    <source>
        <dbReference type="ARBA" id="ARBA00005417"/>
    </source>
</evidence>
<comment type="similarity">
    <text evidence="1">Belongs to the ABC transporter superfamily.</text>
</comment>
<evidence type="ECO:0000313" key="7">
    <source>
        <dbReference type="Proteomes" id="UP000322110"/>
    </source>
</evidence>
<dbReference type="Proteomes" id="UP000322110">
    <property type="component" value="Unassembled WGS sequence"/>
</dbReference>
<comment type="caution">
    <text evidence="6">The sequence shown here is derived from an EMBL/GenBank/DDBJ whole genome shotgun (WGS) entry which is preliminary data.</text>
</comment>
<keyword evidence="2" id="KW-0813">Transport</keyword>
<dbReference type="InterPro" id="IPR050166">
    <property type="entry name" value="ABC_transporter_ATP-bind"/>
</dbReference>
<evidence type="ECO:0000313" key="6">
    <source>
        <dbReference type="EMBL" id="KAA2213520.1"/>
    </source>
</evidence>
<feature type="domain" description="ABC transporter" evidence="5">
    <location>
        <begin position="8"/>
        <end position="221"/>
    </location>
</feature>
<sequence length="229" mass="24409">MPPLELRIRRKAQPRAEGPPLEVLRDVALDFPTGSVTAVLGPSGCGKTTLLRILTGLDTAFEGSVHHRPRRIGMVFQEPRLLPWRSLADNLRMVAAAAGLPPPRPEALLERVGLEGWATRLPGELSLGMARRAALARALAVQPELLVLDEPFASLDSESAGRIRALLAELLAEGRTTTVLVTHALEDAAELAGRVAVLTARPGTLSALLDVPPAARREPAVLRAALVQA</sequence>
<evidence type="ECO:0000256" key="4">
    <source>
        <dbReference type="ARBA" id="ARBA00022840"/>
    </source>
</evidence>
<reference evidence="6 7" key="1">
    <citation type="journal article" date="2015" name="Int. J. Syst. Evol. Microbiol.">
        <title>Roseomonas oryzae sp. nov., isolated from paddy rhizosphere soil.</title>
        <authorList>
            <person name="Ramaprasad E.V."/>
            <person name="Sasikala Ch."/>
            <person name="Ramana Ch.V."/>
        </authorList>
    </citation>
    <scope>NUCLEOTIDE SEQUENCE [LARGE SCALE GENOMIC DNA]</scope>
    <source>
        <strain evidence="6 7">KCTC 42542</strain>
    </source>
</reference>
<keyword evidence="4 6" id="KW-0067">ATP-binding</keyword>
<dbReference type="PROSITE" id="PS00211">
    <property type="entry name" value="ABC_TRANSPORTER_1"/>
    <property type="match status" value="1"/>
</dbReference>
<dbReference type="Gene3D" id="3.40.50.300">
    <property type="entry name" value="P-loop containing nucleotide triphosphate hydrolases"/>
    <property type="match status" value="1"/>
</dbReference>
<dbReference type="InterPro" id="IPR017871">
    <property type="entry name" value="ABC_transporter-like_CS"/>
</dbReference>
<accession>A0A5B2TIB0</accession>
<dbReference type="AlphaFoldDB" id="A0A5B2TIB0"/>
<dbReference type="RefSeq" id="WP_149812024.1">
    <property type="nucleotide sequence ID" value="NZ_VUKA01000003.1"/>
</dbReference>
<dbReference type="OrthoDB" id="8016555at2"/>
<evidence type="ECO:0000259" key="5">
    <source>
        <dbReference type="PROSITE" id="PS50893"/>
    </source>
</evidence>
<organism evidence="6 7">
    <name type="scientific">Teichococcus oryzae</name>
    <dbReference type="NCBI Taxonomy" id="1608942"/>
    <lineage>
        <taxon>Bacteria</taxon>
        <taxon>Pseudomonadati</taxon>
        <taxon>Pseudomonadota</taxon>
        <taxon>Alphaproteobacteria</taxon>
        <taxon>Acetobacterales</taxon>
        <taxon>Roseomonadaceae</taxon>
        <taxon>Roseomonas</taxon>
    </lineage>
</organism>
<dbReference type="GO" id="GO:0016887">
    <property type="term" value="F:ATP hydrolysis activity"/>
    <property type="evidence" value="ECO:0007669"/>
    <property type="project" value="InterPro"/>
</dbReference>
<keyword evidence="7" id="KW-1185">Reference proteome</keyword>